<evidence type="ECO:0000256" key="3">
    <source>
        <dbReference type="ARBA" id="ARBA00022692"/>
    </source>
</evidence>
<feature type="transmembrane region" description="Helical" evidence="6">
    <location>
        <begin position="281"/>
        <end position="299"/>
    </location>
</feature>
<evidence type="ECO:0000256" key="2">
    <source>
        <dbReference type="ARBA" id="ARBA00022475"/>
    </source>
</evidence>
<accession>A0A1I2A8P7</accession>
<feature type="transmembrane region" description="Helical" evidence="6">
    <location>
        <begin position="58"/>
        <end position="82"/>
    </location>
</feature>
<evidence type="ECO:0000313" key="8">
    <source>
        <dbReference type="Proteomes" id="UP000198964"/>
    </source>
</evidence>
<comment type="subcellular location">
    <subcellularLocation>
        <location evidence="1">Cell membrane</location>
        <topology evidence="1">Multi-pass membrane protein</topology>
    </subcellularLocation>
</comment>
<feature type="transmembrane region" description="Helical" evidence="6">
    <location>
        <begin position="21"/>
        <end position="38"/>
    </location>
</feature>
<dbReference type="AlphaFoldDB" id="A0A1I2A8P7"/>
<dbReference type="GO" id="GO:0043190">
    <property type="term" value="C:ATP-binding cassette (ABC) transporter complex"/>
    <property type="evidence" value="ECO:0007669"/>
    <property type="project" value="TreeGrafter"/>
</dbReference>
<evidence type="ECO:0000256" key="4">
    <source>
        <dbReference type="ARBA" id="ARBA00022989"/>
    </source>
</evidence>
<dbReference type="InterPro" id="IPR005495">
    <property type="entry name" value="LptG/LptF_permease"/>
</dbReference>
<keyword evidence="2" id="KW-1003">Cell membrane</keyword>
<feature type="transmembrane region" description="Helical" evidence="6">
    <location>
        <begin position="306"/>
        <end position="323"/>
    </location>
</feature>
<keyword evidence="8" id="KW-1185">Reference proteome</keyword>
<evidence type="ECO:0000256" key="1">
    <source>
        <dbReference type="ARBA" id="ARBA00004651"/>
    </source>
</evidence>
<sequence length="362" mass="41441">MKIPTLRTIDIYIIKKFLGTFFYAIALIISIAIVFDVSENLDEFISKDAPLSAIIFDYYLNFVPFFVNLFSALFTFIAVIYFTSKMAYNSEIIAILSSGVSYRRLMRPYMVGAFVIALFSYVLGNYIIPPANKKRVDFRNTYIDSNRNYLEKNIHRQLSPGTYIYMQSYNTSNDVGYKFTIERFEEGELASKLEADYIKWDREEKKWVIHNYFIRDLNGYDESITTGTKIDTTLNMVPEDYRVVKNIVETMTLPKLNQEIKNMKLRGVNTIEFEIEKHKRASAPFAAFILTLIGASLASRKVKGGIGLHLGFGLLLAFSYILFMQISTVFAVSGLLAPVIAAWIPNLLFGGLAAYLYKWASR</sequence>
<dbReference type="GO" id="GO:0015920">
    <property type="term" value="P:lipopolysaccharide transport"/>
    <property type="evidence" value="ECO:0007669"/>
    <property type="project" value="TreeGrafter"/>
</dbReference>
<reference evidence="7 8" key="1">
    <citation type="submission" date="2016-10" db="EMBL/GenBank/DDBJ databases">
        <authorList>
            <person name="de Groot N.N."/>
        </authorList>
    </citation>
    <scope>NUCLEOTIDE SEQUENCE [LARGE SCALE GENOMIC DNA]</scope>
    <source>
        <strain evidence="7 8">CGMCC 1.9156</strain>
    </source>
</reference>
<dbReference type="Proteomes" id="UP000198964">
    <property type="component" value="Unassembled WGS sequence"/>
</dbReference>
<evidence type="ECO:0000256" key="6">
    <source>
        <dbReference type="SAM" id="Phobius"/>
    </source>
</evidence>
<organism evidence="7 8">
    <name type="scientific">Sunxiuqinia elliptica</name>
    <dbReference type="NCBI Taxonomy" id="655355"/>
    <lineage>
        <taxon>Bacteria</taxon>
        <taxon>Pseudomonadati</taxon>
        <taxon>Bacteroidota</taxon>
        <taxon>Bacteroidia</taxon>
        <taxon>Marinilabiliales</taxon>
        <taxon>Prolixibacteraceae</taxon>
        <taxon>Sunxiuqinia</taxon>
    </lineage>
</organism>
<protein>
    <submittedName>
        <fullName evidence="7">Lipopolysaccharide export system permease protein</fullName>
    </submittedName>
</protein>
<dbReference type="PANTHER" id="PTHR33529">
    <property type="entry name" value="SLR0882 PROTEIN-RELATED"/>
    <property type="match status" value="1"/>
</dbReference>
<keyword evidence="3 6" id="KW-0812">Transmembrane</keyword>
<dbReference type="PANTHER" id="PTHR33529:SF8">
    <property type="entry name" value="PERMEASE, YJGP_YJGQ FAMILY"/>
    <property type="match status" value="1"/>
</dbReference>
<evidence type="ECO:0000256" key="5">
    <source>
        <dbReference type="ARBA" id="ARBA00023136"/>
    </source>
</evidence>
<evidence type="ECO:0000313" key="7">
    <source>
        <dbReference type="EMBL" id="SFE40196.1"/>
    </source>
</evidence>
<proteinExistence type="predicted"/>
<dbReference type="RefSeq" id="WP_093917817.1">
    <property type="nucleotide sequence ID" value="NZ_FONW01000001.1"/>
</dbReference>
<name>A0A1I2A8P7_9BACT</name>
<keyword evidence="5 6" id="KW-0472">Membrane</keyword>
<keyword evidence="4 6" id="KW-1133">Transmembrane helix</keyword>
<feature type="transmembrane region" description="Helical" evidence="6">
    <location>
        <begin position="335"/>
        <end position="357"/>
    </location>
</feature>
<feature type="transmembrane region" description="Helical" evidence="6">
    <location>
        <begin position="109"/>
        <end position="128"/>
    </location>
</feature>
<dbReference type="STRING" id="655355.SAMN05216283_10152"/>
<gene>
    <name evidence="7" type="ORF">SAMN05216283_10152</name>
</gene>
<dbReference type="Pfam" id="PF03739">
    <property type="entry name" value="LptF_LptG"/>
    <property type="match status" value="1"/>
</dbReference>
<dbReference type="EMBL" id="FONW01000001">
    <property type="protein sequence ID" value="SFE40196.1"/>
    <property type="molecule type" value="Genomic_DNA"/>
</dbReference>